<organism evidence="2 3">
    <name type="scientific">Staurois parvus</name>
    <dbReference type="NCBI Taxonomy" id="386267"/>
    <lineage>
        <taxon>Eukaryota</taxon>
        <taxon>Metazoa</taxon>
        <taxon>Chordata</taxon>
        <taxon>Craniata</taxon>
        <taxon>Vertebrata</taxon>
        <taxon>Euteleostomi</taxon>
        <taxon>Amphibia</taxon>
        <taxon>Batrachia</taxon>
        <taxon>Anura</taxon>
        <taxon>Neobatrachia</taxon>
        <taxon>Ranoidea</taxon>
        <taxon>Ranidae</taxon>
        <taxon>Staurois</taxon>
    </lineage>
</organism>
<comment type="caution">
    <text evidence="2">The sequence shown here is derived from an EMBL/GenBank/DDBJ whole genome shotgun (WGS) entry which is preliminary data.</text>
</comment>
<keyword evidence="1" id="KW-0812">Transmembrane</keyword>
<keyword evidence="1" id="KW-1133">Transmembrane helix</keyword>
<name>A0ABN9D6D2_9NEOB</name>
<protein>
    <submittedName>
        <fullName evidence="2">Uncharacterized protein</fullName>
    </submittedName>
</protein>
<accession>A0ABN9D6D2</accession>
<proteinExistence type="predicted"/>
<gene>
    <name evidence="2" type="ORF">SPARVUS_LOCUS6637469</name>
</gene>
<reference evidence="2" key="1">
    <citation type="submission" date="2023-05" db="EMBL/GenBank/DDBJ databases">
        <authorList>
            <person name="Stuckert A."/>
        </authorList>
    </citation>
    <scope>NUCLEOTIDE SEQUENCE</scope>
</reference>
<evidence type="ECO:0000313" key="2">
    <source>
        <dbReference type="EMBL" id="CAI9568032.1"/>
    </source>
</evidence>
<dbReference type="Proteomes" id="UP001162483">
    <property type="component" value="Unassembled WGS sequence"/>
</dbReference>
<dbReference type="EMBL" id="CATNWA010014142">
    <property type="protein sequence ID" value="CAI9568032.1"/>
    <property type="molecule type" value="Genomic_DNA"/>
</dbReference>
<keyword evidence="1" id="KW-0472">Membrane</keyword>
<evidence type="ECO:0000313" key="3">
    <source>
        <dbReference type="Proteomes" id="UP001162483"/>
    </source>
</evidence>
<evidence type="ECO:0000256" key="1">
    <source>
        <dbReference type="SAM" id="Phobius"/>
    </source>
</evidence>
<sequence length="60" mass="6777">MSRLNCSKGFSATTSKCSTQLTLDPHSISLSILSLIVNPPFSLFTVKYLWYFSDDKCNLR</sequence>
<keyword evidence="3" id="KW-1185">Reference proteome</keyword>
<feature type="transmembrane region" description="Helical" evidence="1">
    <location>
        <begin position="28"/>
        <end position="50"/>
    </location>
</feature>